<dbReference type="PROSITE" id="PS50174">
    <property type="entry name" value="G_PATCH"/>
    <property type="match status" value="1"/>
</dbReference>
<feature type="compositionally biased region" description="Polar residues" evidence="3">
    <location>
        <begin position="321"/>
        <end position="332"/>
    </location>
</feature>
<dbReference type="GO" id="GO:0003723">
    <property type="term" value="F:RNA binding"/>
    <property type="evidence" value="ECO:0007669"/>
    <property type="project" value="UniProtKB-UniRule"/>
</dbReference>
<feature type="compositionally biased region" description="Basic and acidic residues" evidence="3">
    <location>
        <begin position="274"/>
        <end position="283"/>
    </location>
</feature>
<dbReference type="Pfam" id="PF00035">
    <property type="entry name" value="dsrm"/>
    <property type="match status" value="1"/>
</dbReference>
<feature type="compositionally biased region" description="Low complexity" evidence="3">
    <location>
        <begin position="1236"/>
        <end position="1286"/>
    </location>
</feature>
<feature type="region of interest" description="Disordered" evidence="3">
    <location>
        <begin position="321"/>
        <end position="589"/>
    </location>
</feature>
<feature type="compositionally biased region" description="Basic residues" evidence="3">
    <location>
        <begin position="112"/>
        <end position="124"/>
    </location>
</feature>
<feature type="compositionally biased region" description="Basic residues" evidence="3">
    <location>
        <begin position="503"/>
        <end position="539"/>
    </location>
</feature>
<dbReference type="Pfam" id="PF01585">
    <property type="entry name" value="G-patch"/>
    <property type="match status" value="1"/>
</dbReference>
<feature type="compositionally biased region" description="Basic and acidic residues" evidence="3">
    <location>
        <begin position="461"/>
        <end position="475"/>
    </location>
</feature>
<keyword evidence="7" id="KW-1185">Reference proteome</keyword>
<comment type="caution">
    <text evidence="6">The sequence shown here is derived from an EMBL/GenBank/DDBJ whole genome shotgun (WGS) entry which is preliminary data.</text>
</comment>
<dbReference type="GO" id="GO:0048024">
    <property type="term" value="P:regulation of mRNA splicing, via spliceosome"/>
    <property type="evidence" value="ECO:0007669"/>
    <property type="project" value="TreeGrafter"/>
</dbReference>
<feature type="compositionally biased region" description="Polar residues" evidence="3">
    <location>
        <begin position="1057"/>
        <end position="1080"/>
    </location>
</feature>
<feature type="compositionally biased region" description="Basic and acidic residues" evidence="3">
    <location>
        <begin position="333"/>
        <end position="352"/>
    </location>
</feature>
<dbReference type="SMART" id="SM00443">
    <property type="entry name" value="G_patch"/>
    <property type="match status" value="1"/>
</dbReference>
<feature type="compositionally biased region" description="Low complexity" evidence="3">
    <location>
        <begin position="204"/>
        <end position="234"/>
    </location>
</feature>
<feature type="compositionally biased region" description="Low complexity" evidence="3">
    <location>
        <begin position="1024"/>
        <end position="1033"/>
    </location>
</feature>
<dbReference type="PANTHER" id="PTHR46528:SF1">
    <property type="entry name" value="PROTEIN SON"/>
    <property type="match status" value="1"/>
</dbReference>
<sequence>MNKPKGASKSSDEIINEIFDSLNLPVTEELSKKSKQISSTIKGSLDVSRNSCNDLSDSDSSSSSDQEIDKLLEEITEVTDKDIKIVEADFTVAQKDKKKKKKKVKKTNDTKIKHKKRKKKKSSKLRNSSDSESDTDKSKKNKFQKSFSSESIKDRSNSPDLNKTSHAKKSKLKSVFSRSRSKSLSKNRSWSRSRSRSKSRSRSRYSVSRSKGRSYYNNNTSKSRYNRSRSSSYSDLDYNRKNSKSKSRKRDPSRSPTYSPPKSHRRETKSRSPVKKEDKEPLDSWKSTKLASLKKSNPPPTINSADNKLKEIQSKFEETFKNTLTSVTNSDIKISESDKTPLSDKMTKESDSKSSATNNTDANVKTPDLLAKGQEKSKDEGKGKMIVIKNLKESSVLQQAEVAQQNKPKVSENRIENNTQQNNDVKKEDNIEKTAAAVAPKEGKEKPEPENLLTAFKKSKKEKEEADKEKKDVKKSSKSRSRSRSISRKRSRSRSRGAVTKPQGKRKRSRSTSRSRKRRSRSRDRYKKRSRSRSRSKRSTSRDRYRGGRRSRSGSRSKDLSKSRGSKGASSKDKRKSPDCVDSLRDKATRKRLLEIARKNAVYLMKNNCLPPSIEKESVLRATGKSIEELTSFCKQLVSKGDYSENELSDPSLSPDERESFSSRHHHPFAVKDNKPIMMNIRNAPMLPTKTNAERLADASKLREQFPVSSGTHHRTVESEWVPVEKDESKDGDSAKVFPDDTARDIDISQLVSTRLNAMRRLQDNPTDKEAMKILSSAQKDMQNWALSKQVPGQFTGSTGARILSAEELSSGYQAWAKKGQFTNASPVTSHFGMKILQKMGWNPGEGLGKDKKGSLIPLLIDVKMDKRGLTAATEVTPRRQAIPLAKTLQGKHPVSALVELCSKRKWGPPEFEIVFDSGPDHKKNFLIQVHVNNQTFKTSCAASTKKIAKANAAAACLQALGLIPEDGAAPVKSQETLNTTSQLPTTDPSSTSSSTEQPTGDSAQTTEAPSKEGSQENSQGNYTAAAAATDDAVPQYSTDNSHTTTAQYVSDGTMAQYRNDSSQDGTMSQYRADTSQTANQYDSSAMSQYQSQYSSDGAQNMAHYADGQTMGAYSAEAMAQYSTNGTQDMSQYQANSTEAMAQYSSTDPQAMAQYAQSAAAQYSTDGSQTSIAQYSQAYQQYSAEAIQAYQQQYSSSGSQNQSGSFTFPQPPRSLTHGITPENGSEAGSANQGNRGDSTTSSDSQSHSGSGSQSDPYRNSYAGYSSSSSYNQMQYYDGSYQQGSQY</sequence>
<dbReference type="FunFam" id="3.30.160.20:FF:000007">
    <property type="entry name" value="Double-stranded RNA-binding protein Staufen homolog 1"/>
    <property type="match status" value="1"/>
</dbReference>
<feature type="compositionally biased region" description="Polar residues" evidence="3">
    <location>
        <begin position="393"/>
        <end position="408"/>
    </location>
</feature>
<feature type="region of interest" description="Disordered" evidence="3">
    <location>
        <begin position="1193"/>
        <end position="1286"/>
    </location>
</feature>
<dbReference type="OrthoDB" id="786951at2759"/>
<feature type="compositionally biased region" description="Basic and acidic residues" evidence="3">
    <location>
        <begin position="373"/>
        <end position="383"/>
    </location>
</feature>
<evidence type="ECO:0000313" key="7">
    <source>
        <dbReference type="Proteomes" id="UP000326759"/>
    </source>
</evidence>
<feature type="compositionally biased region" description="Low complexity" evidence="3">
    <location>
        <begin position="980"/>
        <end position="1000"/>
    </location>
</feature>
<keyword evidence="1 2" id="KW-0694">RNA-binding</keyword>
<feature type="domain" description="G-patch" evidence="5">
    <location>
        <begin position="829"/>
        <end position="875"/>
    </location>
</feature>
<feature type="region of interest" description="Disordered" evidence="3">
    <location>
        <begin position="30"/>
        <end position="68"/>
    </location>
</feature>
<dbReference type="InterPro" id="IPR014720">
    <property type="entry name" value="dsRBD_dom"/>
</dbReference>
<organism evidence="6 7">
    <name type="scientific">Armadillidium nasatum</name>
    <dbReference type="NCBI Taxonomy" id="96803"/>
    <lineage>
        <taxon>Eukaryota</taxon>
        <taxon>Metazoa</taxon>
        <taxon>Ecdysozoa</taxon>
        <taxon>Arthropoda</taxon>
        <taxon>Crustacea</taxon>
        <taxon>Multicrustacea</taxon>
        <taxon>Malacostraca</taxon>
        <taxon>Eumalacostraca</taxon>
        <taxon>Peracarida</taxon>
        <taxon>Isopoda</taxon>
        <taxon>Oniscidea</taxon>
        <taxon>Crinocheta</taxon>
        <taxon>Armadillidiidae</taxon>
        <taxon>Armadillidium</taxon>
    </lineage>
</organism>
<feature type="region of interest" description="Disordered" evidence="3">
    <location>
        <begin position="643"/>
        <end position="666"/>
    </location>
</feature>
<feature type="region of interest" description="Disordered" evidence="3">
    <location>
        <begin position="90"/>
        <end position="309"/>
    </location>
</feature>
<feature type="compositionally biased region" description="Basic and acidic residues" evidence="3">
    <location>
        <begin position="570"/>
        <end position="589"/>
    </location>
</feature>
<feature type="compositionally biased region" description="Polar residues" evidence="3">
    <location>
        <begin position="1036"/>
        <end position="1051"/>
    </location>
</feature>
<dbReference type="GO" id="GO:0051726">
    <property type="term" value="P:regulation of cell cycle"/>
    <property type="evidence" value="ECO:0007669"/>
    <property type="project" value="InterPro"/>
</dbReference>
<accession>A0A5N5SKN6</accession>
<feature type="compositionally biased region" description="Polar residues" evidence="3">
    <location>
        <begin position="353"/>
        <end position="363"/>
    </location>
</feature>
<evidence type="ECO:0000256" key="1">
    <source>
        <dbReference type="ARBA" id="ARBA00022884"/>
    </source>
</evidence>
<feature type="compositionally biased region" description="Low complexity" evidence="3">
    <location>
        <begin position="1193"/>
        <end position="1205"/>
    </location>
</feature>
<evidence type="ECO:0000259" key="4">
    <source>
        <dbReference type="PROSITE" id="PS50137"/>
    </source>
</evidence>
<dbReference type="Gene3D" id="3.30.160.20">
    <property type="match status" value="1"/>
</dbReference>
<dbReference type="Proteomes" id="UP000326759">
    <property type="component" value="Unassembled WGS sequence"/>
</dbReference>
<dbReference type="SMART" id="SM00358">
    <property type="entry name" value="DSRM"/>
    <property type="match status" value="1"/>
</dbReference>
<feature type="compositionally biased region" description="Basic residues" evidence="3">
    <location>
        <begin position="476"/>
        <end position="495"/>
    </location>
</feature>
<protein>
    <submittedName>
        <fullName evidence="6">Protein SON</fullName>
    </submittedName>
</protein>
<evidence type="ECO:0000256" key="3">
    <source>
        <dbReference type="SAM" id="MobiDB-lite"/>
    </source>
</evidence>
<dbReference type="InterPro" id="IPR000467">
    <property type="entry name" value="G_patch_dom"/>
</dbReference>
<reference evidence="6 7" key="1">
    <citation type="journal article" date="2019" name="PLoS Biol.">
        <title>Sex chromosomes control vertical transmission of feminizing Wolbachia symbionts in an isopod.</title>
        <authorList>
            <person name="Becking T."/>
            <person name="Chebbi M.A."/>
            <person name="Giraud I."/>
            <person name="Moumen B."/>
            <person name="Laverre T."/>
            <person name="Caubet Y."/>
            <person name="Peccoud J."/>
            <person name="Gilbert C."/>
            <person name="Cordaux R."/>
        </authorList>
    </citation>
    <scope>NUCLEOTIDE SEQUENCE [LARGE SCALE GENOMIC DNA]</scope>
    <source>
        <strain evidence="6">ANa2</strain>
        <tissue evidence="6">Whole body excluding digestive tract and cuticle</tissue>
    </source>
</reference>
<dbReference type="EMBL" id="SEYY01023908">
    <property type="protein sequence ID" value="KAB7494546.1"/>
    <property type="molecule type" value="Genomic_DNA"/>
</dbReference>
<feature type="compositionally biased region" description="Basic residues" evidence="3">
    <location>
        <begin position="241"/>
        <end position="251"/>
    </location>
</feature>
<gene>
    <name evidence="6" type="primary">Son</name>
    <name evidence="6" type="ORF">Anas_03051</name>
</gene>
<feature type="region of interest" description="Disordered" evidence="3">
    <location>
        <begin position="974"/>
        <end position="1082"/>
    </location>
</feature>
<name>A0A5N5SKN6_9CRUS</name>
<dbReference type="PROSITE" id="PS50137">
    <property type="entry name" value="DS_RBD"/>
    <property type="match status" value="1"/>
</dbReference>
<feature type="compositionally biased region" description="Basic residues" evidence="3">
    <location>
        <begin position="96"/>
        <end position="105"/>
    </location>
</feature>
<feature type="compositionally biased region" description="Polar residues" evidence="3">
    <location>
        <begin position="1222"/>
        <end position="1235"/>
    </location>
</feature>
<evidence type="ECO:0000313" key="6">
    <source>
        <dbReference type="EMBL" id="KAB7494546.1"/>
    </source>
</evidence>
<evidence type="ECO:0000259" key="5">
    <source>
        <dbReference type="PROSITE" id="PS50174"/>
    </source>
</evidence>
<dbReference type="PANTHER" id="PTHR46528">
    <property type="entry name" value="PROTEIN SON"/>
    <property type="match status" value="1"/>
</dbReference>
<dbReference type="SUPFAM" id="SSF54768">
    <property type="entry name" value="dsRNA-binding domain-like"/>
    <property type="match status" value="1"/>
</dbReference>
<feature type="compositionally biased region" description="Basic residues" evidence="3">
    <location>
        <begin position="179"/>
        <end position="203"/>
    </location>
</feature>
<evidence type="ECO:0000256" key="2">
    <source>
        <dbReference type="PROSITE-ProRule" id="PRU00266"/>
    </source>
</evidence>
<feature type="domain" description="DRBM" evidence="4">
    <location>
        <begin position="893"/>
        <end position="963"/>
    </location>
</feature>
<proteinExistence type="predicted"/>
<dbReference type="InterPro" id="IPR032922">
    <property type="entry name" value="SON"/>
</dbReference>